<dbReference type="Proteomes" id="UP000226431">
    <property type="component" value="Unassembled WGS sequence"/>
</dbReference>
<keyword evidence="10" id="KW-1185">Reference proteome</keyword>
<feature type="compositionally biased region" description="Low complexity" evidence="7">
    <location>
        <begin position="380"/>
        <end position="397"/>
    </location>
</feature>
<evidence type="ECO:0000256" key="1">
    <source>
        <dbReference type="ARBA" id="ARBA00004123"/>
    </source>
</evidence>
<dbReference type="SMART" id="SM00389">
    <property type="entry name" value="HOX"/>
    <property type="match status" value="1"/>
</dbReference>
<dbReference type="GO" id="GO:0005634">
    <property type="term" value="C:nucleus"/>
    <property type="evidence" value="ECO:0007669"/>
    <property type="project" value="UniProtKB-SubCell"/>
</dbReference>
<dbReference type="AlphaFoldDB" id="A0A2C5ZCN5"/>
<dbReference type="Pfam" id="PF00046">
    <property type="entry name" value="Homeodomain"/>
    <property type="match status" value="1"/>
</dbReference>
<keyword evidence="4 5" id="KW-0539">Nucleus</keyword>
<evidence type="ECO:0000256" key="2">
    <source>
        <dbReference type="ARBA" id="ARBA00023125"/>
    </source>
</evidence>
<accession>A0A2C5ZCN5</accession>
<evidence type="ECO:0000259" key="8">
    <source>
        <dbReference type="PROSITE" id="PS50071"/>
    </source>
</evidence>
<dbReference type="SUPFAM" id="SSF46689">
    <property type="entry name" value="Homeodomain-like"/>
    <property type="match status" value="1"/>
</dbReference>
<dbReference type="PANTHER" id="PTHR24208:SF166">
    <property type="entry name" value="LIM HOMEOBOX TRANSCRIPTION FACTOR 1 ALPHA, ISOFORM B"/>
    <property type="match status" value="1"/>
</dbReference>
<proteinExistence type="predicted"/>
<feature type="region of interest" description="Disordered" evidence="7">
    <location>
        <begin position="347"/>
        <end position="435"/>
    </location>
</feature>
<feature type="compositionally biased region" description="Basic and acidic residues" evidence="7">
    <location>
        <begin position="11"/>
        <end position="23"/>
    </location>
</feature>
<gene>
    <name evidence="9" type="ORF">CDD80_404</name>
</gene>
<dbReference type="GO" id="GO:0000981">
    <property type="term" value="F:DNA-binding transcription factor activity, RNA polymerase II-specific"/>
    <property type="evidence" value="ECO:0007669"/>
    <property type="project" value="TreeGrafter"/>
</dbReference>
<evidence type="ECO:0000256" key="6">
    <source>
        <dbReference type="RuleBase" id="RU000682"/>
    </source>
</evidence>
<dbReference type="PROSITE" id="PS50071">
    <property type="entry name" value="HOMEOBOX_2"/>
    <property type="match status" value="1"/>
</dbReference>
<feature type="compositionally biased region" description="Acidic residues" evidence="7">
    <location>
        <begin position="27"/>
        <end position="42"/>
    </location>
</feature>
<dbReference type="CDD" id="cd00086">
    <property type="entry name" value="homeodomain"/>
    <property type="match status" value="1"/>
</dbReference>
<feature type="DNA-binding region" description="Homeobox" evidence="5">
    <location>
        <begin position="60"/>
        <end position="120"/>
    </location>
</feature>
<evidence type="ECO:0000313" key="9">
    <source>
        <dbReference type="EMBL" id="PHH77633.1"/>
    </source>
</evidence>
<dbReference type="EMBL" id="NJES01000111">
    <property type="protein sequence ID" value="PHH77633.1"/>
    <property type="molecule type" value="Genomic_DNA"/>
</dbReference>
<dbReference type="InterPro" id="IPR050453">
    <property type="entry name" value="LIM_Homeobox_TF"/>
</dbReference>
<dbReference type="InterPro" id="IPR001356">
    <property type="entry name" value="HD"/>
</dbReference>
<dbReference type="GO" id="GO:0000977">
    <property type="term" value="F:RNA polymerase II transcription regulatory region sequence-specific DNA binding"/>
    <property type="evidence" value="ECO:0007669"/>
    <property type="project" value="TreeGrafter"/>
</dbReference>
<evidence type="ECO:0000256" key="7">
    <source>
        <dbReference type="SAM" id="MobiDB-lite"/>
    </source>
</evidence>
<protein>
    <recommendedName>
        <fullName evidence="8">Homeobox domain-containing protein</fullName>
    </recommendedName>
</protein>
<dbReference type="InterPro" id="IPR009057">
    <property type="entry name" value="Homeodomain-like_sf"/>
</dbReference>
<dbReference type="OrthoDB" id="6159439at2759"/>
<organism evidence="9 10">
    <name type="scientific">Ophiocordyceps camponoti-rufipedis</name>
    <dbReference type="NCBI Taxonomy" id="2004952"/>
    <lineage>
        <taxon>Eukaryota</taxon>
        <taxon>Fungi</taxon>
        <taxon>Dikarya</taxon>
        <taxon>Ascomycota</taxon>
        <taxon>Pezizomycotina</taxon>
        <taxon>Sordariomycetes</taxon>
        <taxon>Hypocreomycetidae</taxon>
        <taxon>Hypocreales</taxon>
        <taxon>Ophiocordycipitaceae</taxon>
        <taxon>Ophiocordyceps</taxon>
    </lineage>
</organism>
<evidence type="ECO:0000256" key="4">
    <source>
        <dbReference type="ARBA" id="ARBA00023242"/>
    </source>
</evidence>
<dbReference type="Gene3D" id="1.10.10.60">
    <property type="entry name" value="Homeodomain-like"/>
    <property type="match status" value="1"/>
</dbReference>
<feature type="compositionally biased region" description="Polar residues" evidence="7">
    <location>
        <begin position="313"/>
        <end position="324"/>
    </location>
</feature>
<feature type="region of interest" description="Disordered" evidence="7">
    <location>
        <begin position="232"/>
        <end position="268"/>
    </location>
</feature>
<keyword evidence="2 5" id="KW-0238">DNA-binding</keyword>
<dbReference type="PANTHER" id="PTHR24208">
    <property type="entry name" value="LIM/HOMEOBOX PROTEIN LHX"/>
    <property type="match status" value="1"/>
</dbReference>
<feature type="domain" description="Homeobox" evidence="8">
    <location>
        <begin position="58"/>
        <end position="119"/>
    </location>
</feature>
<evidence type="ECO:0000256" key="3">
    <source>
        <dbReference type="ARBA" id="ARBA00023155"/>
    </source>
</evidence>
<reference evidence="9 10" key="1">
    <citation type="submission" date="2017-06" db="EMBL/GenBank/DDBJ databases">
        <title>Ant-infecting Ophiocordyceps genomes reveal a high diversity of potential behavioral manipulation genes and a possible major role for enterotoxins.</title>
        <authorList>
            <person name="De Bekker C."/>
            <person name="Evans H.C."/>
            <person name="Brachmann A."/>
            <person name="Hughes D.P."/>
        </authorList>
    </citation>
    <scope>NUCLEOTIDE SEQUENCE [LARGE SCALE GENOMIC DNA]</scope>
    <source>
        <strain evidence="9 10">Map16</strain>
    </source>
</reference>
<name>A0A2C5ZCN5_9HYPO</name>
<comment type="subcellular location">
    <subcellularLocation>
        <location evidence="1 5 6">Nucleus</location>
    </subcellularLocation>
</comment>
<feature type="region of interest" description="Disordered" evidence="7">
    <location>
        <begin position="280"/>
        <end position="335"/>
    </location>
</feature>
<dbReference type="STRING" id="2004952.A0A2C5ZCN5"/>
<feature type="region of interest" description="Disordered" evidence="7">
    <location>
        <begin position="1"/>
        <end position="50"/>
    </location>
</feature>
<comment type="caution">
    <text evidence="9">The sequence shown here is derived from an EMBL/GenBank/DDBJ whole genome shotgun (WGS) entry which is preliminary data.</text>
</comment>
<evidence type="ECO:0000313" key="10">
    <source>
        <dbReference type="Proteomes" id="UP000226431"/>
    </source>
</evidence>
<evidence type="ECO:0000256" key="5">
    <source>
        <dbReference type="PROSITE-ProRule" id="PRU00108"/>
    </source>
</evidence>
<keyword evidence="3 5" id="KW-0371">Homeobox</keyword>
<sequence>MVLSADTEGIQDQRRSRLDDINKDTTVGDEAEVEGDDDDVGEGESALRPQTTEERLAARRKMKRFRLTHQQTRFLMSEFAKQPHPDASHRELLSREIPGLSPRQVQVWFQNRRAKIKRLTADDRERVVRMRAVPEGFDNVQALHSPYGAVHGLGMASAAEAPFGHHMLRPLMMDVRRQDEAYMPSSGLTPSFGAVEIGPPGGMGSSDMMSSMPNDRFAPLHAPSRTTLGHATSLESLTSKLGPRQPIQGRDPMPRMAPDALQSPLRGSLPWKSDSFDYSHYSEAGPGTERHRPVYHAGQAPDGAVGGFEAPSYQGSYSSLQPSPQGRPRLRTSSASLHLDVDFRFRDAYRSPGGGPSTYPQESTSAKPEGSMMYSALQTPGPLSAPSSSSPRRALGSRIDGPESSSNDFGRGLQTGPIVQRSNTPMKDYFGNTPI</sequence>